<proteinExistence type="predicted"/>
<name>A0A1H3JBT7_9RHOB</name>
<protein>
    <recommendedName>
        <fullName evidence="3">TnsA endonuclease N terminal</fullName>
    </recommendedName>
</protein>
<dbReference type="STRING" id="321339.SAMN05444340_106185"/>
<organism evidence="1 2">
    <name type="scientific">Citreimonas salinaria</name>
    <dbReference type="NCBI Taxonomy" id="321339"/>
    <lineage>
        <taxon>Bacteria</taxon>
        <taxon>Pseudomonadati</taxon>
        <taxon>Pseudomonadota</taxon>
        <taxon>Alphaproteobacteria</taxon>
        <taxon>Rhodobacterales</taxon>
        <taxon>Roseobacteraceae</taxon>
        <taxon>Citreimonas</taxon>
    </lineage>
</organism>
<dbReference type="AlphaFoldDB" id="A0A1H3JBT7"/>
<reference evidence="1 2" key="1">
    <citation type="submission" date="2016-10" db="EMBL/GenBank/DDBJ databases">
        <authorList>
            <person name="de Groot N.N."/>
        </authorList>
    </citation>
    <scope>NUCLEOTIDE SEQUENCE [LARGE SCALE GENOMIC DNA]</scope>
    <source>
        <strain evidence="1 2">DSM 26880</strain>
    </source>
</reference>
<dbReference type="Proteomes" id="UP000199286">
    <property type="component" value="Unassembled WGS sequence"/>
</dbReference>
<dbReference type="EMBL" id="FNPF01000006">
    <property type="protein sequence ID" value="SDY37287.1"/>
    <property type="molecule type" value="Genomic_DNA"/>
</dbReference>
<evidence type="ECO:0008006" key="3">
    <source>
        <dbReference type="Google" id="ProtNLM"/>
    </source>
</evidence>
<evidence type="ECO:0000313" key="1">
    <source>
        <dbReference type="EMBL" id="SDY37287.1"/>
    </source>
</evidence>
<keyword evidence="2" id="KW-1185">Reference proteome</keyword>
<gene>
    <name evidence="1" type="ORF">SAMN05444340_106185</name>
</gene>
<accession>A0A1H3JBT7</accession>
<evidence type="ECO:0000313" key="2">
    <source>
        <dbReference type="Proteomes" id="UP000199286"/>
    </source>
</evidence>
<sequence length="222" mass="24715">MHMTPSGAFLLPQPPNAARRIKMGVQKHFTGSLVIGDEGQVVEFESHTEKLTALVMLARPDVVHLESQIPFGWRDQAGQEKTHTFDLRVTYVDGKRVALFVKNSREAAKAEFRAETLLIASQVTPDFADRVSLVTEKNLDPIEVYNAELLHSVRIPDPEADAAVRRVVAETSGAVKIENIVSAAGCSGRGFLATVRMIRTHDLELVARERIEREALVRRRIL</sequence>